<proteinExistence type="predicted"/>
<keyword evidence="1" id="KW-0472">Membrane</keyword>
<comment type="caution">
    <text evidence="2">The sequence shown here is derived from an EMBL/GenBank/DDBJ whole genome shotgun (WGS) entry which is preliminary data.</text>
</comment>
<evidence type="ECO:0000313" key="2">
    <source>
        <dbReference type="EMBL" id="KAK5650338.1"/>
    </source>
</evidence>
<keyword evidence="3" id="KW-1185">Reference proteome</keyword>
<reference evidence="2 3" key="1">
    <citation type="journal article" date="2024" name="Insects">
        <title>An Improved Chromosome-Level Genome Assembly of the Firefly Pyrocoelia pectoralis.</title>
        <authorList>
            <person name="Fu X."/>
            <person name="Meyer-Rochow V.B."/>
            <person name="Ballantyne L."/>
            <person name="Zhu X."/>
        </authorList>
    </citation>
    <scope>NUCLEOTIDE SEQUENCE [LARGE SCALE GENOMIC DNA]</scope>
    <source>
        <strain evidence="2">XCY_ONT2</strain>
    </source>
</reference>
<protein>
    <submittedName>
        <fullName evidence="2">Uncharacterized protein</fullName>
    </submittedName>
</protein>
<organism evidence="2 3">
    <name type="scientific">Pyrocoelia pectoralis</name>
    <dbReference type="NCBI Taxonomy" id="417401"/>
    <lineage>
        <taxon>Eukaryota</taxon>
        <taxon>Metazoa</taxon>
        <taxon>Ecdysozoa</taxon>
        <taxon>Arthropoda</taxon>
        <taxon>Hexapoda</taxon>
        <taxon>Insecta</taxon>
        <taxon>Pterygota</taxon>
        <taxon>Neoptera</taxon>
        <taxon>Endopterygota</taxon>
        <taxon>Coleoptera</taxon>
        <taxon>Polyphaga</taxon>
        <taxon>Elateriformia</taxon>
        <taxon>Elateroidea</taxon>
        <taxon>Lampyridae</taxon>
        <taxon>Lampyrinae</taxon>
        <taxon>Pyrocoelia</taxon>
    </lineage>
</organism>
<evidence type="ECO:0000313" key="3">
    <source>
        <dbReference type="Proteomes" id="UP001329430"/>
    </source>
</evidence>
<name>A0AAN7VWU0_9COLE</name>
<feature type="transmembrane region" description="Helical" evidence="1">
    <location>
        <begin position="219"/>
        <end position="242"/>
    </location>
</feature>
<dbReference type="AlphaFoldDB" id="A0AAN7VWU0"/>
<feature type="transmembrane region" description="Helical" evidence="1">
    <location>
        <begin position="180"/>
        <end position="199"/>
    </location>
</feature>
<keyword evidence="1" id="KW-0812">Transmembrane</keyword>
<gene>
    <name evidence="2" type="ORF">RI129_001367</name>
</gene>
<accession>A0AAN7VWU0</accession>
<evidence type="ECO:0000256" key="1">
    <source>
        <dbReference type="SAM" id="Phobius"/>
    </source>
</evidence>
<dbReference type="EMBL" id="JAVRBK010000001">
    <property type="protein sequence ID" value="KAK5650338.1"/>
    <property type="molecule type" value="Genomic_DNA"/>
</dbReference>
<dbReference type="Proteomes" id="UP001329430">
    <property type="component" value="Chromosome 1"/>
</dbReference>
<keyword evidence="1" id="KW-1133">Transmembrane helix</keyword>
<sequence length="308" mass="35499">MTNKQHTQNSEEEAVQLFAKQMLQSRFFMGRFQEKRYVASLQSYRDVILVSNEDVDLIRDLEVVKKRVCGFYADHWVGITDPNIIGTPSGYAIWTELPAEIFGNYWYKITKLKFRSKEILLKLKVIRPVSTGVSLSKTLLSTEKGEDSKKDTHTSILGETNESISWFFKTIVTLNNTKEFLRFLSILFVTVFTGLLTFIERFGDFTIRFIKESSQLIHALTPAFLACINLIAKIVGGFYLLILSMWKTRSPPNVYQSPYIPRSNPVLINPNPTSNYITGYRRHALNDPDYRIRRFSGSVRNVKITPLD</sequence>